<name>A0ABU4N0J4_9ACTN</name>
<organism evidence="6 7">
    <name type="scientific">Streptomyces caniscabiei</name>
    <dbReference type="NCBI Taxonomy" id="2746961"/>
    <lineage>
        <taxon>Bacteria</taxon>
        <taxon>Bacillati</taxon>
        <taxon>Actinomycetota</taxon>
        <taxon>Actinomycetes</taxon>
        <taxon>Kitasatosporales</taxon>
        <taxon>Streptomycetaceae</taxon>
        <taxon>Streptomyces</taxon>
    </lineage>
</organism>
<proteinExistence type="inferred from homology"/>
<evidence type="ECO:0000313" key="6">
    <source>
        <dbReference type="EMBL" id="MDX3043315.1"/>
    </source>
</evidence>
<dbReference type="Proteomes" id="UP001282474">
    <property type="component" value="Unassembled WGS sequence"/>
</dbReference>
<feature type="domain" description="Erythromycin biosynthesis protein CIII-like N-terminal" evidence="5">
    <location>
        <begin position="128"/>
        <end position="268"/>
    </location>
</feature>
<keyword evidence="7" id="KW-1185">Reference proteome</keyword>
<dbReference type="InterPro" id="IPR050426">
    <property type="entry name" value="Glycosyltransferase_28"/>
</dbReference>
<evidence type="ECO:0000256" key="2">
    <source>
        <dbReference type="ARBA" id="ARBA00022676"/>
    </source>
</evidence>
<keyword evidence="3" id="KW-0808">Transferase</keyword>
<dbReference type="InterPro" id="IPR002213">
    <property type="entry name" value="UDP_glucos_trans"/>
</dbReference>
<evidence type="ECO:0000259" key="4">
    <source>
        <dbReference type="Pfam" id="PF06722"/>
    </source>
</evidence>
<evidence type="ECO:0000256" key="1">
    <source>
        <dbReference type="ARBA" id="ARBA00006962"/>
    </source>
</evidence>
<sequence length="453" mass="49216">MRVLMTVWPAAAHLYPVVPLAWALHSAGHEVVVASHPDMAATTASVGLTSVPLGEARGMPSPRAATRPVPPAMTEELDAIERALDLPPAGADPWNDADPWKMFRTFVLPAIWDFHPADATPSTPPPGIDDLVSFCRFWKPDLVIWDPCWPSAAVAARASGAAHARLLWGLDYWSWVTERIGGLAAESRAGVDHPLARAVRPVAEHYGVEVDDELLLGQWTIDPIPSAMRLPTDNRVVPVRWVPFSGTGAVPPWLRREPDRPRVALSLGVSVRQFFKDGEEFIAAMLRSVADLDVEVVATLDSAQIQGIDVPRNVRTVDYVPLTQLLPSCSAIVHHGGIGTFGAASAMRVPQLVTVGDIEVGVQHDDGTRTSFTAKHMDAPPTSRYVLSRGAGLMLDRAEHSVEEMSKRLARVLTEPSFQAGADRVHEELLATPSPHDIVPLLERLTDNRRNGG</sequence>
<protein>
    <submittedName>
        <fullName evidence="6">DUF1205 domain-containing protein</fullName>
    </submittedName>
</protein>
<dbReference type="SUPFAM" id="SSF53756">
    <property type="entry name" value="UDP-Glycosyltransferase/glycogen phosphorylase"/>
    <property type="match status" value="1"/>
</dbReference>
<reference evidence="6 7" key="1">
    <citation type="journal article" date="2023" name="Microb. Genom.">
        <title>Mesoterricola silvestris gen. nov., sp. nov., Mesoterricola sediminis sp. nov., Geothrix oryzae sp. nov., Geothrix edaphica sp. nov., Geothrix rubra sp. nov., and Geothrix limicola sp. nov., six novel members of Acidobacteriota isolated from soils.</title>
        <authorList>
            <person name="Weisberg A.J."/>
            <person name="Pearce E."/>
            <person name="Kramer C.G."/>
            <person name="Chang J.H."/>
            <person name="Clarke C.R."/>
        </authorList>
    </citation>
    <scope>NUCLEOTIDE SEQUENCE [LARGE SCALE GENOMIC DNA]</scope>
    <source>
        <strain evidence="6 7">NE20-4-1</strain>
    </source>
</reference>
<dbReference type="Gene3D" id="3.40.50.2000">
    <property type="entry name" value="Glycogen Phosphorylase B"/>
    <property type="match status" value="2"/>
</dbReference>
<dbReference type="PANTHER" id="PTHR48050:SF13">
    <property type="entry name" value="STEROL 3-BETA-GLUCOSYLTRANSFERASE UGT80A2"/>
    <property type="match status" value="1"/>
</dbReference>
<dbReference type="InterPro" id="IPR010610">
    <property type="entry name" value="EryCIII-like_C"/>
</dbReference>
<comment type="caution">
    <text evidence="6">The sequence shown here is derived from an EMBL/GenBank/DDBJ whole genome shotgun (WGS) entry which is preliminary data.</text>
</comment>
<feature type="domain" description="Erythromycin biosynthesis protein CIII-like C-terminal" evidence="4">
    <location>
        <begin position="374"/>
        <end position="445"/>
    </location>
</feature>
<keyword evidence="2" id="KW-0328">Glycosyltransferase</keyword>
<comment type="similarity">
    <text evidence="1">Belongs to the glycosyltransferase 28 family.</text>
</comment>
<dbReference type="CDD" id="cd03784">
    <property type="entry name" value="GT1_Gtf-like"/>
    <property type="match status" value="1"/>
</dbReference>
<evidence type="ECO:0000313" key="7">
    <source>
        <dbReference type="Proteomes" id="UP001282474"/>
    </source>
</evidence>
<dbReference type="RefSeq" id="WP_193380599.1">
    <property type="nucleotide sequence ID" value="NZ_JABXWF010000003.1"/>
</dbReference>
<dbReference type="Pfam" id="PF21036">
    <property type="entry name" value="EryCIII-like_N"/>
    <property type="match status" value="1"/>
</dbReference>
<accession>A0ABU4N0J4</accession>
<feature type="domain" description="Erythromycin biosynthesis protein CIII-like C-terminal" evidence="4">
    <location>
        <begin position="285"/>
        <end position="358"/>
    </location>
</feature>
<evidence type="ECO:0000256" key="3">
    <source>
        <dbReference type="ARBA" id="ARBA00022679"/>
    </source>
</evidence>
<gene>
    <name evidence="6" type="ORF">PV383_40025</name>
</gene>
<dbReference type="PANTHER" id="PTHR48050">
    <property type="entry name" value="STEROL 3-BETA-GLUCOSYLTRANSFERASE"/>
    <property type="match status" value="1"/>
</dbReference>
<evidence type="ECO:0000259" key="5">
    <source>
        <dbReference type="Pfam" id="PF21036"/>
    </source>
</evidence>
<dbReference type="InterPro" id="IPR048284">
    <property type="entry name" value="EryCIII-like_N"/>
</dbReference>
<dbReference type="EMBL" id="JARAWJ010000050">
    <property type="protein sequence ID" value="MDX3043315.1"/>
    <property type="molecule type" value="Genomic_DNA"/>
</dbReference>
<dbReference type="Pfam" id="PF06722">
    <property type="entry name" value="EryCIII-like_C"/>
    <property type="match status" value="2"/>
</dbReference>